<dbReference type="InterPro" id="IPR001138">
    <property type="entry name" value="Zn2Cys6_DnaBD"/>
</dbReference>
<dbReference type="GO" id="GO:0008270">
    <property type="term" value="F:zinc ion binding"/>
    <property type="evidence" value="ECO:0007669"/>
    <property type="project" value="InterPro"/>
</dbReference>
<dbReference type="SMART" id="SM00066">
    <property type="entry name" value="GAL4"/>
    <property type="match status" value="1"/>
</dbReference>
<dbReference type="PaxDb" id="55529-EKX31810"/>
<proteinExistence type="predicted"/>
<dbReference type="AlphaFoldDB" id="L1I7J6"/>
<organism evidence="3">
    <name type="scientific">Guillardia theta (strain CCMP2712)</name>
    <name type="common">Cryptophyte</name>
    <dbReference type="NCBI Taxonomy" id="905079"/>
    <lineage>
        <taxon>Eukaryota</taxon>
        <taxon>Cryptophyceae</taxon>
        <taxon>Pyrenomonadales</taxon>
        <taxon>Geminigeraceae</taxon>
        <taxon>Guillardia</taxon>
    </lineage>
</organism>
<keyword evidence="5" id="KW-1185">Reference proteome</keyword>
<accession>L1I7J6</accession>
<dbReference type="Proteomes" id="UP000011087">
    <property type="component" value="Unassembled WGS sequence"/>
</dbReference>
<evidence type="ECO:0000313" key="3">
    <source>
        <dbReference type="EMBL" id="EKX31810.1"/>
    </source>
</evidence>
<dbReference type="SUPFAM" id="SSF57701">
    <property type="entry name" value="Zn2/Cys6 DNA-binding domain"/>
    <property type="match status" value="1"/>
</dbReference>
<feature type="compositionally biased region" description="Low complexity" evidence="1">
    <location>
        <begin position="137"/>
        <end position="155"/>
    </location>
</feature>
<dbReference type="EMBL" id="JH993234">
    <property type="protein sequence ID" value="EKX31810.1"/>
    <property type="molecule type" value="Genomic_DNA"/>
</dbReference>
<evidence type="ECO:0000313" key="4">
    <source>
        <dbReference type="EnsemblProtists" id="EKX31810"/>
    </source>
</evidence>
<dbReference type="InterPro" id="IPR036864">
    <property type="entry name" value="Zn2-C6_fun-type_DNA-bd_sf"/>
</dbReference>
<dbReference type="CDD" id="cd00067">
    <property type="entry name" value="GAL4"/>
    <property type="match status" value="1"/>
</dbReference>
<dbReference type="KEGG" id="gtt:GUITHDRAFT_149049"/>
<dbReference type="Pfam" id="PF00172">
    <property type="entry name" value="Zn_clus"/>
    <property type="match status" value="1"/>
</dbReference>
<sequence length="610" mass="67484">MARVDAQDSMPELSNACSHSFQGLHQVDDTSVVFFQETGGNLQPCQSVAEPSYAPASLHVINYASGYLDQGQGTVSQASGYLDQGQGTVSQGSGYLDQGQGTVSQGSGYLDQRTGNITTPQVGVSSHPSWSSNEGYSDQGLGSSVSGLSPGSFASDGCPSPEWSEDASELSAVASDSTLNLQQRSHQGDPWCDIGAHDYQFQLAGSAISRGEQIDFQDGGQDFPTFLSPAQNPFPIIDRSDKMLSRACSFCKKRKLKCSQVRPCGNCSMRGRSATCDATVVLPNSAPSCAVVQRPLYHSRSISFRDSDAFTRVLMAAKSVGINPMILRRIWEVGLNPDNFMSIILNMPPVMKAAFNEGCEVLSKRYILHLQKMRGQIAAPHPRSMQQQHLFSLVFDDAEAEIAHVSRMLGHERFLCFTFNPESGERIRCSLGADYAEIFGLHTEEFMARLASNDLPIPSTEIDMFCIVVYYFCNGLNETCDFYVRLDNYGSSKQHVPSIYRHTVVKEDDCWGRNIRTIYSFEPVTPEKFDVMVKYQPERVRPFSKLLGDERTYEQLLQSHKSDMQFRGKIAYWRKSGVQRKKLEVLGQHMMACFKEAAGKLSEVLESVGG</sequence>
<reference evidence="5" key="2">
    <citation type="submission" date="2012-11" db="EMBL/GenBank/DDBJ databases">
        <authorList>
            <person name="Kuo A."/>
            <person name="Curtis B.A."/>
            <person name="Tanifuji G."/>
            <person name="Burki F."/>
            <person name="Gruber A."/>
            <person name="Irimia M."/>
            <person name="Maruyama S."/>
            <person name="Arias M.C."/>
            <person name="Ball S.G."/>
            <person name="Gile G.H."/>
            <person name="Hirakawa Y."/>
            <person name="Hopkins J.F."/>
            <person name="Rensing S.A."/>
            <person name="Schmutz J."/>
            <person name="Symeonidi A."/>
            <person name="Elias M."/>
            <person name="Eveleigh R.J."/>
            <person name="Herman E.K."/>
            <person name="Klute M.J."/>
            <person name="Nakayama T."/>
            <person name="Obornik M."/>
            <person name="Reyes-Prieto A."/>
            <person name="Armbrust E.V."/>
            <person name="Aves S.J."/>
            <person name="Beiko R.G."/>
            <person name="Coutinho P."/>
            <person name="Dacks J.B."/>
            <person name="Durnford D.G."/>
            <person name="Fast N.M."/>
            <person name="Green B.R."/>
            <person name="Grisdale C."/>
            <person name="Hempe F."/>
            <person name="Henrissat B."/>
            <person name="Hoppner M.P."/>
            <person name="Ishida K.-I."/>
            <person name="Kim E."/>
            <person name="Koreny L."/>
            <person name="Kroth P.G."/>
            <person name="Liu Y."/>
            <person name="Malik S.-B."/>
            <person name="Maier U.G."/>
            <person name="McRose D."/>
            <person name="Mock T."/>
            <person name="Neilson J.A."/>
            <person name="Onodera N.T."/>
            <person name="Poole A.M."/>
            <person name="Pritham E.J."/>
            <person name="Richards T.A."/>
            <person name="Rocap G."/>
            <person name="Roy S.W."/>
            <person name="Sarai C."/>
            <person name="Schaack S."/>
            <person name="Shirato S."/>
            <person name="Slamovits C.H."/>
            <person name="Spencer D.F."/>
            <person name="Suzuki S."/>
            <person name="Worden A.Z."/>
            <person name="Zauner S."/>
            <person name="Barry K."/>
            <person name="Bell C."/>
            <person name="Bharti A.K."/>
            <person name="Crow J.A."/>
            <person name="Grimwood J."/>
            <person name="Kramer R."/>
            <person name="Lindquist E."/>
            <person name="Lucas S."/>
            <person name="Salamov A."/>
            <person name="McFadden G.I."/>
            <person name="Lane C.E."/>
            <person name="Keeling P.J."/>
            <person name="Gray M.W."/>
            <person name="Grigoriev I.V."/>
            <person name="Archibald J.M."/>
        </authorList>
    </citation>
    <scope>NUCLEOTIDE SEQUENCE</scope>
    <source>
        <strain evidence="5">CCMP2712</strain>
    </source>
</reference>
<reference evidence="4" key="3">
    <citation type="submission" date="2016-03" db="UniProtKB">
        <authorList>
            <consortium name="EnsemblProtists"/>
        </authorList>
    </citation>
    <scope>IDENTIFICATION</scope>
</reference>
<dbReference type="PROSITE" id="PS00463">
    <property type="entry name" value="ZN2_CY6_FUNGAL_1"/>
    <property type="match status" value="1"/>
</dbReference>
<dbReference type="OrthoDB" id="39175at2759"/>
<feature type="domain" description="Zn(2)-C6 fungal-type" evidence="2">
    <location>
        <begin position="247"/>
        <end position="276"/>
    </location>
</feature>
<dbReference type="Gene3D" id="4.10.240.10">
    <property type="entry name" value="Zn(2)-C6 fungal-type DNA-binding domain"/>
    <property type="match status" value="1"/>
</dbReference>
<dbReference type="RefSeq" id="XP_005818790.1">
    <property type="nucleotide sequence ID" value="XM_005818733.1"/>
</dbReference>
<dbReference type="EnsemblProtists" id="EKX31810">
    <property type="protein sequence ID" value="EKX31810"/>
    <property type="gene ID" value="GUITHDRAFT_149049"/>
</dbReference>
<evidence type="ECO:0000313" key="5">
    <source>
        <dbReference type="Proteomes" id="UP000011087"/>
    </source>
</evidence>
<evidence type="ECO:0000256" key="1">
    <source>
        <dbReference type="SAM" id="MobiDB-lite"/>
    </source>
</evidence>
<protein>
    <recommendedName>
        <fullName evidence="2">Zn(2)-C6 fungal-type domain-containing protein</fullName>
    </recommendedName>
</protein>
<feature type="compositionally biased region" description="Polar residues" evidence="1">
    <location>
        <begin position="87"/>
        <end position="136"/>
    </location>
</feature>
<gene>
    <name evidence="3" type="ORF">GUITHDRAFT_149049</name>
</gene>
<reference evidence="3 5" key="1">
    <citation type="journal article" date="2012" name="Nature">
        <title>Algal genomes reveal evolutionary mosaicism and the fate of nucleomorphs.</title>
        <authorList>
            <consortium name="DOE Joint Genome Institute"/>
            <person name="Curtis B.A."/>
            <person name="Tanifuji G."/>
            <person name="Burki F."/>
            <person name="Gruber A."/>
            <person name="Irimia M."/>
            <person name="Maruyama S."/>
            <person name="Arias M.C."/>
            <person name="Ball S.G."/>
            <person name="Gile G.H."/>
            <person name="Hirakawa Y."/>
            <person name="Hopkins J.F."/>
            <person name="Kuo A."/>
            <person name="Rensing S.A."/>
            <person name="Schmutz J."/>
            <person name="Symeonidi A."/>
            <person name="Elias M."/>
            <person name="Eveleigh R.J."/>
            <person name="Herman E.K."/>
            <person name="Klute M.J."/>
            <person name="Nakayama T."/>
            <person name="Obornik M."/>
            <person name="Reyes-Prieto A."/>
            <person name="Armbrust E.V."/>
            <person name="Aves S.J."/>
            <person name="Beiko R.G."/>
            <person name="Coutinho P."/>
            <person name="Dacks J.B."/>
            <person name="Durnford D.G."/>
            <person name="Fast N.M."/>
            <person name="Green B.R."/>
            <person name="Grisdale C.J."/>
            <person name="Hempel F."/>
            <person name="Henrissat B."/>
            <person name="Hoppner M.P."/>
            <person name="Ishida K."/>
            <person name="Kim E."/>
            <person name="Koreny L."/>
            <person name="Kroth P.G."/>
            <person name="Liu Y."/>
            <person name="Malik S.B."/>
            <person name="Maier U.G."/>
            <person name="McRose D."/>
            <person name="Mock T."/>
            <person name="Neilson J.A."/>
            <person name="Onodera N.T."/>
            <person name="Poole A.M."/>
            <person name="Pritham E.J."/>
            <person name="Richards T.A."/>
            <person name="Rocap G."/>
            <person name="Roy S.W."/>
            <person name="Sarai C."/>
            <person name="Schaack S."/>
            <person name="Shirato S."/>
            <person name="Slamovits C.H."/>
            <person name="Spencer D.F."/>
            <person name="Suzuki S."/>
            <person name="Worden A.Z."/>
            <person name="Zauner S."/>
            <person name="Barry K."/>
            <person name="Bell C."/>
            <person name="Bharti A.K."/>
            <person name="Crow J.A."/>
            <person name="Grimwood J."/>
            <person name="Kramer R."/>
            <person name="Lindquist E."/>
            <person name="Lucas S."/>
            <person name="Salamov A."/>
            <person name="McFadden G.I."/>
            <person name="Lane C.E."/>
            <person name="Keeling P.J."/>
            <person name="Gray M.W."/>
            <person name="Grigoriev I.V."/>
            <person name="Archibald J.M."/>
        </authorList>
    </citation>
    <scope>NUCLEOTIDE SEQUENCE</scope>
    <source>
        <strain evidence="3 5">CCMP2712</strain>
    </source>
</reference>
<dbReference type="GeneID" id="17288538"/>
<feature type="region of interest" description="Disordered" evidence="1">
    <location>
        <begin position="87"/>
        <end position="170"/>
    </location>
</feature>
<dbReference type="GO" id="GO:0000981">
    <property type="term" value="F:DNA-binding transcription factor activity, RNA polymerase II-specific"/>
    <property type="evidence" value="ECO:0007669"/>
    <property type="project" value="InterPro"/>
</dbReference>
<dbReference type="HOGENOM" id="CLU_447956_0_0_1"/>
<dbReference type="PROSITE" id="PS50048">
    <property type="entry name" value="ZN2_CY6_FUNGAL_2"/>
    <property type="match status" value="1"/>
</dbReference>
<evidence type="ECO:0000259" key="2">
    <source>
        <dbReference type="PROSITE" id="PS50048"/>
    </source>
</evidence>
<name>L1I7J6_GUITC</name>